<protein>
    <submittedName>
        <fullName evidence="1">Uncharacterized protein</fullName>
    </submittedName>
</protein>
<dbReference type="Proteomes" id="UP000011971">
    <property type="component" value="Unassembled WGS sequence"/>
</dbReference>
<dbReference type="RefSeq" id="WP_006473047.1">
    <property type="nucleotide sequence ID" value="NZ_AOGE01000073.1"/>
</dbReference>
<dbReference type="OrthoDB" id="9919547at2"/>
<gene>
    <name evidence="1" type="ORF">D584_22821</name>
</gene>
<dbReference type="PATRIC" id="fig|1234597.4.peg.4699"/>
<accession>M5JTA3</accession>
<reference evidence="1 2" key="1">
    <citation type="journal article" date="2013" name="Gut Pathog.">
        <title>Draft genome of Ochrobactrum intermedium strain M86 isolated from non-ulcer dyspeptic individual from India.</title>
        <authorList>
            <person name="Kulkarni G."/>
            <person name="Dhotre D."/>
            <person name="Dharne M."/>
            <person name="Shetty S."/>
            <person name="Chowdhury S."/>
            <person name="Misra V."/>
            <person name="Misra S."/>
            <person name="Patole M."/>
            <person name="Shouche Y."/>
        </authorList>
    </citation>
    <scope>NUCLEOTIDE SEQUENCE [LARGE SCALE GENOMIC DNA]</scope>
    <source>
        <strain evidence="1 2">M86</strain>
    </source>
</reference>
<dbReference type="AlphaFoldDB" id="M5JTA3"/>
<evidence type="ECO:0000313" key="2">
    <source>
        <dbReference type="Proteomes" id="UP000011971"/>
    </source>
</evidence>
<name>M5JTA3_9HYPH</name>
<evidence type="ECO:0000313" key="1">
    <source>
        <dbReference type="EMBL" id="ELT46869.1"/>
    </source>
</evidence>
<proteinExistence type="predicted"/>
<organism evidence="1 2">
    <name type="scientific">Brucella intermedia M86</name>
    <dbReference type="NCBI Taxonomy" id="1234597"/>
    <lineage>
        <taxon>Bacteria</taxon>
        <taxon>Pseudomonadati</taxon>
        <taxon>Pseudomonadota</taxon>
        <taxon>Alphaproteobacteria</taxon>
        <taxon>Hyphomicrobiales</taxon>
        <taxon>Brucellaceae</taxon>
        <taxon>Brucella/Ochrobactrum group</taxon>
        <taxon>Brucella</taxon>
    </lineage>
</organism>
<sequence>MMELSFFGIAKIELVKVFADNCNSRTIRITSVKGEEVEIALYGETEALDALPRSDDFREVPKKGAA</sequence>
<dbReference type="EMBL" id="AOGE01000073">
    <property type="protein sequence ID" value="ELT46869.1"/>
    <property type="molecule type" value="Genomic_DNA"/>
</dbReference>
<comment type="caution">
    <text evidence="1">The sequence shown here is derived from an EMBL/GenBank/DDBJ whole genome shotgun (WGS) entry which is preliminary data.</text>
</comment>